<evidence type="ECO:0000259" key="2">
    <source>
        <dbReference type="PROSITE" id="PS51038"/>
    </source>
</evidence>
<feature type="domain" description="BAH" evidence="2">
    <location>
        <begin position="38"/>
        <end position="164"/>
    </location>
</feature>
<keyword evidence="4" id="KW-1185">Reference proteome</keyword>
<dbReference type="AlphaFoldDB" id="A0A2G5D0H2"/>
<reference evidence="3 4" key="1">
    <citation type="submission" date="2017-09" db="EMBL/GenBank/DDBJ databases">
        <title>WGS assembly of Aquilegia coerulea Goldsmith.</title>
        <authorList>
            <person name="Hodges S."/>
            <person name="Kramer E."/>
            <person name="Nordborg M."/>
            <person name="Tomkins J."/>
            <person name="Borevitz J."/>
            <person name="Derieg N."/>
            <person name="Yan J."/>
            <person name="Mihaltcheva S."/>
            <person name="Hayes R.D."/>
            <person name="Rokhsar D."/>
        </authorList>
    </citation>
    <scope>NUCLEOTIDE SEQUENCE [LARGE SCALE GENOMIC DNA]</scope>
    <source>
        <strain evidence="4">cv. Goldsmith</strain>
    </source>
</reference>
<dbReference type="InterPro" id="IPR043151">
    <property type="entry name" value="BAH_sf"/>
</dbReference>
<dbReference type="STRING" id="218851.A0A2G5D0H2"/>
<dbReference type="PANTHER" id="PTHR47073:SF2">
    <property type="entry name" value="PROTEIN ANTI-SILENCING 1"/>
    <property type="match status" value="1"/>
</dbReference>
<dbReference type="Pfam" id="PF01426">
    <property type="entry name" value="BAH"/>
    <property type="match status" value="1"/>
</dbReference>
<gene>
    <name evidence="3" type="ORF">AQUCO_03100039v1</name>
</gene>
<dbReference type="InterPro" id="IPR001025">
    <property type="entry name" value="BAH_dom"/>
</dbReference>
<dbReference type="SMART" id="SM00439">
    <property type="entry name" value="BAH"/>
    <property type="match status" value="1"/>
</dbReference>
<evidence type="ECO:0000313" key="4">
    <source>
        <dbReference type="Proteomes" id="UP000230069"/>
    </source>
</evidence>
<dbReference type="Gene3D" id="2.30.30.490">
    <property type="match status" value="1"/>
</dbReference>
<accession>A0A2G5D0H2</accession>
<evidence type="ECO:0000313" key="3">
    <source>
        <dbReference type="EMBL" id="PIA37009.1"/>
    </source>
</evidence>
<proteinExistence type="predicted"/>
<dbReference type="FunFam" id="2.30.30.490:FF:000017">
    <property type="entry name" value="Bromo-adjacent homology (BAH) domain-containing protein"/>
    <property type="match status" value="1"/>
</dbReference>
<dbReference type="InParanoid" id="A0A2G5D0H2"/>
<dbReference type="Proteomes" id="UP000230069">
    <property type="component" value="Unassembled WGS sequence"/>
</dbReference>
<name>A0A2G5D0H2_AQUCA</name>
<dbReference type="GO" id="GO:0003723">
    <property type="term" value="F:RNA binding"/>
    <property type="evidence" value="ECO:0007669"/>
    <property type="project" value="TreeGrafter"/>
</dbReference>
<dbReference type="EMBL" id="KZ305048">
    <property type="protein sequence ID" value="PIA37009.1"/>
    <property type="molecule type" value="Genomic_DNA"/>
</dbReference>
<dbReference type="GO" id="GO:0003682">
    <property type="term" value="F:chromatin binding"/>
    <property type="evidence" value="ECO:0007669"/>
    <property type="project" value="InterPro"/>
</dbReference>
<dbReference type="OrthoDB" id="1896853at2759"/>
<evidence type="ECO:0000256" key="1">
    <source>
        <dbReference type="SAM" id="MobiDB-lite"/>
    </source>
</evidence>
<dbReference type="PANTHER" id="PTHR47073">
    <property type="entry name" value="PROTEIN ANTI-SILENCING 1"/>
    <property type="match status" value="1"/>
</dbReference>
<organism evidence="3 4">
    <name type="scientific">Aquilegia coerulea</name>
    <name type="common">Rocky mountain columbine</name>
    <dbReference type="NCBI Taxonomy" id="218851"/>
    <lineage>
        <taxon>Eukaryota</taxon>
        <taxon>Viridiplantae</taxon>
        <taxon>Streptophyta</taxon>
        <taxon>Embryophyta</taxon>
        <taxon>Tracheophyta</taxon>
        <taxon>Spermatophyta</taxon>
        <taxon>Magnoliopsida</taxon>
        <taxon>Ranunculales</taxon>
        <taxon>Ranunculaceae</taxon>
        <taxon>Thalictroideae</taxon>
        <taxon>Aquilegia</taxon>
    </lineage>
</organism>
<feature type="region of interest" description="Disordered" evidence="1">
    <location>
        <begin position="296"/>
        <end position="344"/>
    </location>
</feature>
<sequence length="361" mass="40841">MSHSMETEKHCYFRWGVKGEKGKRPGVQFYKSFTYDGVEYYLHDCVYLYEGKHPNEPHIGKLVKIWHNASKNVNRVKILWFFRPREIQKYLNGDVFKNEIFLASGEGEGVDNVNDLDVLVGKCNVVCTSKDERNPQPSAEELKRAHYIFRRTFDVGKFRISDKIDDSVAGTKITDIFNKKRSLQSSNAPKLPSNASCIADPVGLGKEQILFKNTTGSKGFKADNNRFHPNSKGDCNNLFASSINASRKYGSLHDLSKPIKANVAQFESKSNAYGVQKSGCCSSNVKTEPYGADVRSSEYNRKTREEHYVEDRKKIKHDEKTTNTSDREGAESTKGKGINKPRNQMVILPPLPLLSGVHTFK</sequence>
<protein>
    <recommendedName>
        <fullName evidence="2">BAH domain-containing protein</fullName>
    </recommendedName>
</protein>
<dbReference type="PROSITE" id="PS51038">
    <property type="entry name" value="BAH"/>
    <property type="match status" value="1"/>
</dbReference>
<feature type="compositionally biased region" description="Basic and acidic residues" evidence="1">
    <location>
        <begin position="296"/>
        <end position="334"/>
    </location>
</feature>